<dbReference type="Pfam" id="PF10865">
    <property type="entry name" value="DUF2703"/>
    <property type="match status" value="1"/>
</dbReference>
<organism evidence="1 2">
    <name type="scientific">Lutispora thermophila DSM 19022</name>
    <dbReference type="NCBI Taxonomy" id="1122184"/>
    <lineage>
        <taxon>Bacteria</taxon>
        <taxon>Bacillati</taxon>
        <taxon>Bacillota</taxon>
        <taxon>Clostridia</taxon>
        <taxon>Lutisporales</taxon>
        <taxon>Lutisporaceae</taxon>
        <taxon>Lutispora</taxon>
    </lineage>
</organism>
<name>A0A1M6GV33_9FIRM</name>
<dbReference type="OrthoDB" id="2965668at2"/>
<evidence type="ECO:0000313" key="2">
    <source>
        <dbReference type="Proteomes" id="UP000184442"/>
    </source>
</evidence>
<protein>
    <submittedName>
        <fullName evidence="1">Uncharacterized protein</fullName>
    </submittedName>
</protein>
<dbReference type="STRING" id="1122184.SAMN02745176_02528"/>
<dbReference type="RefSeq" id="WP_084524588.1">
    <property type="nucleotide sequence ID" value="NZ_FQZS01000017.1"/>
</dbReference>
<reference evidence="1 2" key="1">
    <citation type="submission" date="2016-11" db="EMBL/GenBank/DDBJ databases">
        <authorList>
            <person name="Jaros S."/>
            <person name="Januszkiewicz K."/>
            <person name="Wedrychowicz H."/>
        </authorList>
    </citation>
    <scope>NUCLEOTIDE SEQUENCE [LARGE SCALE GENOMIC DNA]</scope>
    <source>
        <strain evidence="1 2">DSM 19022</strain>
    </source>
</reference>
<sequence length="173" mass="19676">MNNSKHGCNSCGCGYCCSGFCRAENIEIETRQVVVDFLYVNHGACELCQETEKNLEEAINSISNVLELADIEVVINKINVDTEELAIKYKFSASSAIRVDGRNIKMELREMPCSSKKEGLHCWVWPYKGKEYIVPPATLIAEGLLRSIFGHEYEINEDNEYIIPENLKKFMQL</sequence>
<keyword evidence="2" id="KW-1185">Reference proteome</keyword>
<gene>
    <name evidence="1" type="ORF">SAMN02745176_02528</name>
</gene>
<dbReference type="Proteomes" id="UP000184442">
    <property type="component" value="Unassembled WGS sequence"/>
</dbReference>
<evidence type="ECO:0000313" key="1">
    <source>
        <dbReference type="EMBL" id="SHJ13816.1"/>
    </source>
</evidence>
<dbReference type="InterPro" id="IPR021219">
    <property type="entry name" value="DUF2703"/>
</dbReference>
<accession>A0A1M6GV33</accession>
<dbReference type="EMBL" id="FQZS01000017">
    <property type="protein sequence ID" value="SHJ13816.1"/>
    <property type="molecule type" value="Genomic_DNA"/>
</dbReference>
<proteinExistence type="predicted"/>
<dbReference type="AlphaFoldDB" id="A0A1M6GV33"/>